<accession>A0AAV2NEG4</accession>
<proteinExistence type="predicted"/>
<keyword evidence="1" id="KW-0175">Coiled coil</keyword>
<protein>
    <recommendedName>
        <fullName evidence="4">HAUS augmin-like complex subunit 4</fullName>
    </recommendedName>
</protein>
<evidence type="ECO:0000313" key="3">
    <source>
        <dbReference type="Proteomes" id="UP001497644"/>
    </source>
</evidence>
<evidence type="ECO:0008006" key="4">
    <source>
        <dbReference type="Google" id="ProtNLM"/>
    </source>
</evidence>
<dbReference type="Proteomes" id="UP001497644">
    <property type="component" value="Chromosome 14"/>
</dbReference>
<dbReference type="EMBL" id="OZ034837">
    <property type="protein sequence ID" value="CAL1678568.1"/>
    <property type="molecule type" value="Genomic_DNA"/>
</dbReference>
<organism evidence="2 3">
    <name type="scientific">Lasius platythorax</name>
    <dbReference type="NCBI Taxonomy" id="488582"/>
    <lineage>
        <taxon>Eukaryota</taxon>
        <taxon>Metazoa</taxon>
        <taxon>Ecdysozoa</taxon>
        <taxon>Arthropoda</taxon>
        <taxon>Hexapoda</taxon>
        <taxon>Insecta</taxon>
        <taxon>Pterygota</taxon>
        <taxon>Neoptera</taxon>
        <taxon>Endopterygota</taxon>
        <taxon>Hymenoptera</taxon>
        <taxon>Apocrita</taxon>
        <taxon>Aculeata</taxon>
        <taxon>Formicoidea</taxon>
        <taxon>Formicidae</taxon>
        <taxon>Formicinae</taxon>
        <taxon>Lasius</taxon>
        <taxon>Lasius</taxon>
    </lineage>
</organism>
<sequence>MSNFSDLRQISDISSISTISHSSNRFIGRVDSLQCLLGNDSSIIKSSNDKLAITQETDAIEKTMKSFSLCERNMSEHRKANIVYQCVKEASLNHKDVLSKSTASKLRVLLLNHELDKYMHLPSSMKHMQDELMLLGIIDLPPSTLNPDEKLEIKCCVETMLREKMHSMILRYEELGGNVKKALKSNECNVHSQSLECYEIPAIQWKNKIEELILQCKSDSLKYTKLIDRWNKLKYKDMSQACLEKAGHLLLQAQVAELQAKLTNLSCTIRMFKETPTTIDAFKMLNQLVEEKLKAIRDEIRQKEDLKKLYDNLKNTEYDEILENYLQLCNAIKKKKHILELCL</sequence>
<evidence type="ECO:0000256" key="1">
    <source>
        <dbReference type="SAM" id="Coils"/>
    </source>
</evidence>
<feature type="coiled-coil region" evidence="1">
    <location>
        <begin position="279"/>
        <end position="316"/>
    </location>
</feature>
<keyword evidence="3" id="KW-1185">Reference proteome</keyword>
<evidence type="ECO:0000313" key="2">
    <source>
        <dbReference type="EMBL" id="CAL1678568.1"/>
    </source>
</evidence>
<reference evidence="2" key="1">
    <citation type="submission" date="2024-04" db="EMBL/GenBank/DDBJ databases">
        <authorList>
            <consortium name="Molecular Ecology Group"/>
        </authorList>
    </citation>
    <scope>NUCLEOTIDE SEQUENCE</scope>
</reference>
<dbReference type="AlphaFoldDB" id="A0AAV2NEG4"/>
<gene>
    <name evidence="2" type="ORF">LPLAT_LOCUS4392</name>
</gene>
<name>A0AAV2NEG4_9HYME</name>